<sequence length="38" mass="4491">MLRTGLRRRASAPLKRMRAILSIGRRGPADMRQRRRET</sequence>
<organism evidence="1 2">
    <name type="scientific">Methylobacterium oryzae CBMB20</name>
    <dbReference type="NCBI Taxonomy" id="693986"/>
    <lineage>
        <taxon>Bacteria</taxon>
        <taxon>Pseudomonadati</taxon>
        <taxon>Pseudomonadota</taxon>
        <taxon>Alphaproteobacteria</taxon>
        <taxon>Hyphomicrobiales</taxon>
        <taxon>Methylobacteriaceae</taxon>
        <taxon>Methylobacterium</taxon>
    </lineage>
</organism>
<dbReference type="HOGENOM" id="CLU_3330053_0_0_5"/>
<name>A0A089NXH5_9HYPH</name>
<accession>A0A089NXH5</accession>
<dbReference type="Proteomes" id="UP000029492">
    <property type="component" value="Chromosome"/>
</dbReference>
<evidence type="ECO:0000313" key="2">
    <source>
        <dbReference type="Proteomes" id="UP000029492"/>
    </source>
</evidence>
<reference evidence="1 2" key="1">
    <citation type="journal article" date="2014" name="PLoS ONE">
        <title>Genome Information of Methylobacterium oryzae, a Plant-Probiotic Methylotroph in the Phyllosphere.</title>
        <authorList>
            <person name="Kwak M.J."/>
            <person name="Jeong H."/>
            <person name="Madhaiyan M."/>
            <person name="Lee Y."/>
            <person name="Sa T.M."/>
            <person name="Oh T.K."/>
            <person name="Kim J.F."/>
        </authorList>
    </citation>
    <scope>NUCLEOTIDE SEQUENCE [LARGE SCALE GENOMIC DNA]</scope>
    <source>
        <strain evidence="1 2">CBMB20</strain>
    </source>
</reference>
<dbReference type="AlphaFoldDB" id="A0A089NXH5"/>
<protein>
    <submittedName>
        <fullName evidence="1">Protein of unassigned function</fullName>
    </submittedName>
</protein>
<keyword evidence="2" id="KW-1185">Reference proteome</keyword>
<evidence type="ECO:0000313" key="1">
    <source>
        <dbReference type="EMBL" id="AIQ92082.1"/>
    </source>
</evidence>
<gene>
    <name evidence="1" type="ORF">MOC_4327</name>
</gene>
<proteinExistence type="predicted"/>
<dbReference type="KEGG" id="mor:MOC_4327"/>
<dbReference type="EMBL" id="CP003811">
    <property type="protein sequence ID" value="AIQ92082.1"/>
    <property type="molecule type" value="Genomic_DNA"/>
</dbReference>